<dbReference type="Gene3D" id="1.10.510.10">
    <property type="entry name" value="Transferase(Phosphotransferase) domain 1"/>
    <property type="match status" value="1"/>
</dbReference>
<accession>A0ABR1C9G2</accession>
<dbReference type="Gene3D" id="3.30.1120.120">
    <property type="match status" value="1"/>
</dbReference>
<dbReference type="PANTHER" id="PTHR24345:SF91">
    <property type="entry name" value="SERINE_THREONINE-PROTEIN KINASE PLK4"/>
    <property type="match status" value="1"/>
</dbReference>
<proteinExistence type="predicted"/>
<keyword evidence="6" id="KW-0418">Kinase</keyword>
<reference evidence="12 13" key="1">
    <citation type="submission" date="2023-08" db="EMBL/GenBank/DDBJ databases">
        <title>A Necator americanus chromosomal reference genome.</title>
        <authorList>
            <person name="Ilik V."/>
            <person name="Petrzelkova K.J."/>
            <person name="Pardy F."/>
            <person name="Fuh T."/>
            <person name="Niatou-Singa F.S."/>
            <person name="Gouil Q."/>
            <person name="Baker L."/>
            <person name="Ritchie M.E."/>
            <person name="Jex A.R."/>
            <person name="Gazzola D."/>
            <person name="Li H."/>
            <person name="Toshio Fujiwara R."/>
            <person name="Zhan B."/>
            <person name="Aroian R.V."/>
            <person name="Pafco B."/>
            <person name="Schwarz E.M."/>
        </authorList>
    </citation>
    <scope>NUCLEOTIDE SEQUENCE [LARGE SCALE GENOMIC DNA]</scope>
    <source>
        <strain evidence="12 13">Aroian</strain>
        <tissue evidence="12">Whole animal</tissue>
    </source>
</reference>
<evidence type="ECO:0000256" key="9">
    <source>
        <dbReference type="PROSITE-ProRule" id="PRU10141"/>
    </source>
</evidence>
<evidence type="ECO:0000256" key="10">
    <source>
        <dbReference type="SAM" id="MobiDB-lite"/>
    </source>
</evidence>
<dbReference type="InterPro" id="IPR047108">
    <property type="entry name" value="Plk4-like_POLO_box_2_sf"/>
</dbReference>
<dbReference type="InterPro" id="IPR046437">
    <property type="entry name" value="Ser_Thr-PK_POLO_box_1_sf"/>
</dbReference>
<comment type="subcellular location">
    <subcellularLocation>
        <location evidence="1">Cytoplasm</location>
        <location evidence="1">Cytoskeleton</location>
        <location evidence="1">Microtubule organizing center</location>
        <location evidence="1">Centrosome</location>
        <location evidence="1">Centriole</location>
    </subcellularLocation>
</comment>
<keyword evidence="2" id="KW-0963">Cytoplasm</keyword>
<protein>
    <recommendedName>
        <fullName evidence="11">Protein kinase domain-containing protein</fullName>
    </recommendedName>
</protein>
<feature type="region of interest" description="Disordered" evidence="10">
    <location>
        <begin position="264"/>
        <end position="337"/>
    </location>
</feature>
<keyword evidence="5 9" id="KW-0547">Nucleotide-binding</keyword>
<feature type="domain" description="Protein kinase" evidence="11">
    <location>
        <begin position="12"/>
        <end position="248"/>
    </location>
</feature>
<feature type="compositionally biased region" description="Basic and acidic residues" evidence="10">
    <location>
        <begin position="274"/>
        <end position="304"/>
    </location>
</feature>
<feature type="compositionally biased region" description="Low complexity" evidence="10">
    <location>
        <begin position="315"/>
        <end position="324"/>
    </location>
</feature>
<evidence type="ECO:0000256" key="7">
    <source>
        <dbReference type="ARBA" id="ARBA00022840"/>
    </source>
</evidence>
<dbReference type="PROSITE" id="PS00107">
    <property type="entry name" value="PROTEIN_KINASE_ATP"/>
    <property type="match status" value="1"/>
</dbReference>
<dbReference type="SUPFAM" id="SSF56112">
    <property type="entry name" value="Protein kinase-like (PK-like)"/>
    <property type="match status" value="1"/>
</dbReference>
<dbReference type="Pfam" id="PF00069">
    <property type="entry name" value="Pkinase"/>
    <property type="match status" value="1"/>
</dbReference>
<evidence type="ECO:0000256" key="3">
    <source>
        <dbReference type="ARBA" id="ARBA00022527"/>
    </source>
</evidence>
<feature type="binding site" evidence="9">
    <location>
        <position position="40"/>
    </location>
    <ligand>
        <name>ATP</name>
        <dbReference type="ChEBI" id="CHEBI:30616"/>
    </ligand>
</feature>
<dbReference type="PROSITE" id="PS00109">
    <property type="entry name" value="PROTEIN_KINASE_TYR"/>
    <property type="match status" value="1"/>
</dbReference>
<dbReference type="Pfam" id="PF18531">
    <property type="entry name" value="Polo_box_2"/>
    <property type="match status" value="1"/>
</dbReference>
<keyword evidence="8" id="KW-0206">Cytoskeleton</keyword>
<evidence type="ECO:0000256" key="2">
    <source>
        <dbReference type="ARBA" id="ARBA00022490"/>
    </source>
</evidence>
<dbReference type="Gene3D" id="3.30.1120.130">
    <property type="match status" value="1"/>
</dbReference>
<comment type="caution">
    <text evidence="12">The sequence shown here is derived from an EMBL/GenBank/DDBJ whole genome shotgun (WGS) entry which is preliminary data.</text>
</comment>
<keyword evidence="7 9" id="KW-0067">ATP-binding</keyword>
<keyword evidence="3" id="KW-0723">Serine/threonine-protein kinase</keyword>
<evidence type="ECO:0000256" key="8">
    <source>
        <dbReference type="ARBA" id="ARBA00023212"/>
    </source>
</evidence>
<dbReference type="PROSITE" id="PS50011">
    <property type="entry name" value="PROTEIN_KINASE_DOM"/>
    <property type="match status" value="1"/>
</dbReference>
<sequence length="699" mass="78284">MSTSGRLRLSDFKDLEEIGRGGFGVVFAATQPNGERVALKKICSRAAAERIKNEIRAIRCLRHPNIVQFFEDFVDGSDTYVVMELCELGSMRSYVKQNGPLTDRAAAYVLRQIISAVKYMHREGILHRDLSSGNVLINRIFSPEKISVKLCDFGLATHLRKGETACTVVGTPGYIAPQVFKQEYDQAADVYSLGGVLYTMLTGGDPPTKGPMRFDGLSLSAVDLIESMMEQEASKRISLNEIQRSSFMVDYCDNTSISRDWSATGDRVGSVLSQERRRSREYSRERRSGFDRIHDNSRGDESRPRRAASNPPLVGGRLRLTTGGAEDSGFGSRSCGEKRIAARSGARNLLHTTTAKEKENGDPAWPLPIYRCGGARLVTAAGRYVIVDDHKLVFEVANKNGFITKIVEVLIGTRGRQQVAFGKPAHSNVGLPLEHDGLIPLARERNTVALTSFSSMNRHERDVYAQIANAVEAMRGRVDKIVYQRPAQFPSAVAKIMENGTFRIVFRDQRRLIQKRGSKEVQMHYPDGKKEDVLDSDTLRLFEEVFRFLKKVEDVWEHQIGSFPLSFSISKDSVVSPRASALSENRVPLSEKNFQSSLLTQRSAPATISMYKKTSIESSKGCHDRMRFKINKNNEVCSVESPDGRYLRVSSVSKSKLIFRARPDAAEQRFHVTDPAYPKGARELYGCLEAEIRRREMLS</sequence>
<evidence type="ECO:0000256" key="5">
    <source>
        <dbReference type="ARBA" id="ARBA00022741"/>
    </source>
</evidence>
<dbReference type="InterPro" id="IPR017441">
    <property type="entry name" value="Protein_kinase_ATP_BS"/>
</dbReference>
<evidence type="ECO:0000256" key="1">
    <source>
        <dbReference type="ARBA" id="ARBA00004114"/>
    </source>
</evidence>
<organism evidence="12 13">
    <name type="scientific">Necator americanus</name>
    <name type="common">Human hookworm</name>
    <dbReference type="NCBI Taxonomy" id="51031"/>
    <lineage>
        <taxon>Eukaryota</taxon>
        <taxon>Metazoa</taxon>
        <taxon>Ecdysozoa</taxon>
        <taxon>Nematoda</taxon>
        <taxon>Chromadorea</taxon>
        <taxon>Rhabditida</taxon>
        <taxon>Rhabditina</taxon>
        <taxon>Rhabditomorpha</taxon>
        <taxon>Strongyloidea</taxon>
        <taxon>Ancylostomatidae</taxon>
        <taxon>Bunostominae</taxon>
        <taxon>Necator</taxon>
    </lineage>
</organism>
<dbReference type="EMBL" id="JAVFWL010000002">
    <property type="protein sequence ID" value="KAK6734435.1"/>
    <property type="molecule type" value="Genomic_DNA"/>
</dbReference>
<dbReference type="Pfam" id="PF18544">
    <property type="entry name" value="Polo_box_3"/>
    <property type="match status" value="1"/>
</dbReference>
<dbReference type="Proteomes" id="UP001303046">
    <property type="component" value="Unassembled WGS sequence"/>
</dbReference>
<dbReference type="InterPro" id="IPR040733">
    <property type="entry name" value="Zyg-1_PB1"/>
</dbReference>
<dbReference type="PANTHER" id="PTHR24345">
    <property type="entry name" value="SERINE/THREONINE-PROTEIN KINASE PLK"/>
    <property type="match status" value="1"/>
</dbReference>
<gene>
    <name evidence="12" type="primary">Necator_chrII.g5721</name>
    <name evidence="12" type="ORF">RB195_017928</name>
</gene>
<keyword evidence="4" id="KW-0808">Transferase</keyword>
<dbReference type="InterPro" id="IPR011009">
    <property type="entry name" value="Kinase-like_dom_sf"/>
</dbReference>
<dbReference type="InterPro" id="IPR008266">
    <property type="entry name" value="Tyr_kinase_AS"/>
</dbReference>
<dbReference type="InterPro" id="IPR000719">
    <property type="entry name" value="Prot_kinase_dom"/>
</dbReference>
<evidence type="ECO:0000256" key="4">
    <source>
        <dbReference type="ARBA" id="ARBA00022679"/>
    </source>
</evidence>
<evidence type="ECO:0000256" key="6">
    <source>
        <dbReference type="ARBA" id="ARBA00022777"/>
    </source>
</evidence>
<keyword evidence="13" id="KW-1185">Reference proteome</keyword>
<evidence type="ECO:0000313" key="12">
    <source>
        <dbReference type="EMBL" id="KAK6734435.1"/>
    </source>
</evidence>
<dbReference type="InterPro" id="IPR040734">
    <property type="entry name" value="Zyg-1_PB2"/>
</dbReference>
<evidence type="ECO:0000259" key="11">
    <source>
        <dbReference type="PROSITE" id="PS50011"/>
    </source>
</evidence>
<name>A0ABR1C9G2_NECAM</name>
<evidence type="ECO:0000313" key="13">
    <source>
        <dbReference type="Proteomes" id="UP001303046"/>
    </source>
</evidence>